<organism evidence="1 2">
    <name type="scientific">Solanum tuberosum</name>
    <name type="common">Potato</name>
    <dbReference type="NCBI Taxonomy" id="4113"/>
    <lineage>
        <taxon>Eukaryota</taxon>
        <taxon>Viridiplantae</taxon>
        <taxon>Streptophyta</taxon>
        <taxon>Embryophyta</taxon>
        <taxon>Tracheophyta</taxon>
        <taxon>Spermatophyta</taxon>
        <taxon>Magnoliopsida</taxon>
        <taxon>eudicotyledons</taxon>
        <taxon>Gunneridae</taxon>
        <taxon>Pentapetalae</taxon>
        <taxon>asterids</taxon>
        <taxon>lamiids</taxon>
        <taxon>Solanales</taxon>
        <taxon>Solanaceae</taxon>
        <taxon>Solanoideae</taxon>
        <taxon>Solaneae</taxon>
        <taxon>Solanum</taxon>
    </lineage>
</organism>
<gene>
    <name evidence="1" type="ORF">KY290_017237</name>
</gene>
<reference evidence="1 2" key="1">
    <citation type="journal article" date="2021" name="bioRxiv">
        <title>Chromosome-scale and haplotype-resolved genome assembly of a tetraploid potato cultivar.</title>
        <authorList>
            <person name="Sun H."/>
            <person name="Jiao W.-B."/>
            <person name="Krause K."/>
            <person name="Campoy J.A."/>
            <person name="Goel M."/>
            <person name="Folz-Donahue K."/>
            <person name="Kukat C."/>
            <person name="Huettel B."/>
            <person name="Schneeberger K."/>
        </authorList>
    </citation>
    <scope>NUCLEOTIDE SEQUENCE [LARGE SCALE GENOMIC DNA]</scope>
    <source>
        <strain evidence="1">SolTubOtavaFocal</strain>
        <tissue evidence="1">Leaves</tissue>
    </source>
</reference>
<comment type="caution">
    <text evidence="1">The sequence shown here is derived from an EMBL/GenBank/DDBJ whole genome shotgun (WGS) entry which is preliminary data.</text>
</comment>
<sequence length="70" mass="8142">MAYYPSDRMKDQVILSPTTADQWYPTLPIRQNDQTTPYQARKINFSTAPTPYNMTKGQSYNILNLKIVNK</sequence>
<evidence type="ECO:0000313" key="2">
    <source>
        <dbReference type="Proteomes" id="UP000826656"/>
    </source>
</evidence>
<keyword evidence="2" id="KW-1185">Reference proteome</keyword>
<dbReference type="Proteomes" id="UP000826656">
    <property type="component" value="Unassembled WGS sequence"/>
</dbReference>
<proteinExistence type="predicted"/>
<evidence type="ECO:0000313" key="1">
    <source>
        <dbReference type="EMBL" id="KAH0761164.1"/>
    </source>
</evidence>
<name>A0ABQ7VAQ7_SOLTU</name>
<dbReference type="EMBL" id="JAIVGD010000013">
    <property type="protein sequence ID" value="KAH0761164.1"/>
    <property type="molecule type" value="Genomic_DNA"/>
</dbReference>
<protein>
    <submittedName>
        <fullName evidence="1">Uncharacterized protein</fullName>
    </submittedName>
</protein>
<accession>A0ABQ7VAQ7</accession>